<dbReference type="AlphaFoldDB" id="A0A4Q5M5H8"/>
<feature type="transmembrane region" description="Helical" evidence="1">
    <location>
        <begin position="158"/>
        <end position="190"/>
    </location>
</feature>
<feature type="transmembrane region" description="Helical" evidence="1">
    <location>
        <begin position="45"/>
        <end position="66"/>
    </location>
</feature>
<dbReference type="EMBL" id="SEWF01000001">
    <property type="protein sequence ID" value="RYU97698.1"/>
    <property type="molecule type" value="Genomic_DNA"/>
</dbReference>
<dbReference type="OrthoDB" id="9828394at2"/>
<evidence type="ECO:0000313" key="3">
    <source>
        <dbReference type="Proteomes" id="UP000293162"/>
    </source>
</evidence>
<feature type="transmembrane region" description="Helical" evidence="1">
    <location>
        <begin position="12"/>
        <end position="33"/>
    </location>
</feature>
<feature type="transmembrane region" description="Helical" evidence="1">
    <location>
        <begin position="119"/>
        <end position="146"/>
    </location>
</feature>
<keyword evidence="3" id="KW-1185">Reference proteome</keyword>
<protein>
    <submittedName>
        <fullName evidence="2">Uncharacterized protein</fullName>
    </submittedName>
</protein>
<keyword evidence="1" id="KW-0472">Membrane</keyword>
<evidence type="ECO:0000256" key="1">
    <source>
        <dbReference type="SAM" id="Phobius"/>
    </source>
</evidence>
<keyword evidence="1" id="KW-1133">Transmembrane helix</keyword>
<sequence length="195" mass="20882">MNHTVSAKTPAGRIVMGATLGGLVIMGLVALGISEYDGYVDELLVYQSLALGLIGGLILSGFYLLFTRIKAARPPKYQPPIIGYTSPLQSKRTAIVANDMAIATPAERKSLFKRILSSVAYFSAYTLIGMSLGFLGGVIFLCFNLNNIFDDASNQYSFLMFIFLPLQLIATLLVSMAIGGVAGGITGFVLKIVKK</sequence>
<organism evidence="2 3">
    <name type="scientific">Emticicia agri</name>
    <dbReference type="NCBI Taxonomy" id="2492393"/>
    <lineage>
        <taxon>Bacteria</taxon>
        <taxon>Pseudomonadati</taxon>
        <taxon>Bacteroidota</taxon>
        <taxon>Cytophagia</taxon>
        <taxon>Cytophagales</taxon>
        <taxon>Leadbetterellaceae</taxon>
        <taxon>Emticicia</taxon>
    </lineage>
</organism>
<evidence type="ECO:0000313" key="2">
    <source>
        <dbReference type="EMBL" id="RYU97698.1"/>
    </source>
</evidence>
<dbReference type="Proteomes" id="UP000293162">
    <property type="component" value="Unassembled WGS sequence"/>
</dbReference>
<reference evidence="2 3" key="1">
    <citation type="submission" date="2019-02" db="EMBL/GenBank/DDBJ databases">
        <title>Bacterial novel species Emticicia sp. 17J42-9 isolated from soil.</title>
        <authorList>
            <person name="Jung H.-Y."/>
        </authorList>
    </citation>
    <scope>NUCLEOTIDE SEQUENCE [LARGE SCALE GENOMIC DNA]</scope>
    <source>
        <strain evidence="2 3">17J42-9</strain>
    </source>
</reference>
<gene>
    <name evidence="2" type="ORF">EWM59_00820</name>
</gene>
<name>A0A4Q5M5H8_9BACT</name>
<proteinExistence type="predicted"/>
<comment type="caution">
    <text evidence="2">The sequence shown here is derived from an EMBL/GenBank/DDBJ whole genome shotgun (WGS) entry which is preliminary data.</text>
</comment>
<keyword evidence="1" id="KW-0812">Transmembrane</keyword>
<accession>A0A4Q5M5H8</accession>
<dbReference type="RefSeq" id="WP_130019044.1">
    <property type="nucleotide sequence ID" value="NZ_SEWF01000001.1"/>
</dbReference>